<name>A0A1M5T485_9FIRM</name>
<dbReference type="SUPFAM" id="SSF52540">
    <property type="entry name" value="P-loop containing nucleoside triphosphate hydrolases"/>
    <property type="match status" value="1"/>
</dbReference>
<dbReference type="AlphaFoldDB" id="A0A1M5T485"/>
<accession>A0A1M5T485</accession>
<dbReference type="GO" id="GO:0005524">
    <property type="term" value="F:ATP binding"/>
    <property type="evidence" value="ECO:0007669"/>
    <property type="project" value="UniProtKB-KW"/>
</dbReference>
<dbReference type="CDD" id="cd00267">
    <property type="entry name" value="ABC_ATPase"/>
    <property type="match status" value="1"/>
</dbReference>
<proteinExistence type="predicted"/>
<protein>
    <submittedName>
        <fullName evidence="1">ATP-binding cassette, subfamily C, LapB</fullName>
    </submittedName>
</protein>
<dbReference type="InterPro" id="IPR027417">
    <property type="entry name" value="P-loop_NTPase"/>
</dbReference>
<evidence type="ECO:0000313" key="1">
    <source>
        <dbReference type="EMBL" id="SHH45183.1"/>
    </source>
</evidence>
<dbReference type="Proteomes" id="UP000183967">
    <property type="component" value="Unassembled WGS sequence"/>
</dbReference>
<dbReference type="EMBL" id="FQXO01000017">
    <property type="protein sequence ID" value="SHH45183.1"/>
    <property type="molecule type" value="Genomic_DNA"/>
</dbReference>
<dbReference type="RefSeq" id="WP_159430375.1">
    <property type="nucleotide sequence ID" value="NZ_FQXO01000017.1"/>
</dbReference>
<organism evidence="1 2">
    <name type="scientific">Caloranaerobacter azorensis DSM 13643</name>
    <dbReference type="NCBI Taxonomy" id="1121264"/>
    <lineage>
        <taxon>Bacteria</taxon>
        <taxon>Bacillati</taxon>
        <taxon>Bacillota</taxon>
        <taxon>Tissierellia</taxon>
        <taxon>Tissierellales</taxon>
        <taxon>Thermohalobacteraceae</taxon>
        <taxon>Caloranaerobacter</taxon>
    </lineage>
</organism>
<reference evidence="2" key="1">
    <citation type="submission" date="2016-11" db="EMBL/GenBank/DDBJ databases">
        <authorList>
            <person name="Varghese N."/>
            <person name="Submissions S."/>
        </authorList>
    </citation>
    <scope>NUCLEOTIDE SEQUENCE [LARGE SCALE GENOMIC DNA]</scope>
    <source>
        <strain evidence="2">DSM 13643</strain>
    </source>
</reference>
<sequence length="58" mass="6770">MILDEPISALDYNSILKLKSILKEEKKDKIILMITHNEEIEDIVDEFITLGKYKSLSF</sequence>
<gene>
    <name evidence="1" type="ORF">SAMN02745135_00844</name>
</gene>
<keyword evidence="1" id="KW-0547">Nucleotide-binding</keyword>
<keyword evidence="1" id="KW-0067">ATP-binding</keyword>
<evidence type="ECO:0000313" key="2">
    <source>
        <dbReference type="Proteomes" id="UP000183967"/>
    </source>
</evidence>
<keyword evidence="2" id="KW-1185">Reference proteome</keyword>
<dbReference type="Gene3D" id="3.40.50.300">
    <property type="entry name" value="P-loop containing nucleotide triphosphate hydrolases"/>
    <property type="match status" value="1"/>
</dbReference>